<sequence length="285" mass="32804">MSNLRFYLPTELKREILETAVVDHPSCAPRITLVSRAVHGWIELLMYETIELKNRASLEGFARTISLKGTEFISKHVKMLSIQFDEREEALVVGPNPTGIIMSTCTGAETLCIWSHRHYIDILDWLRTTDLQLEPRRLCLKTWDLGIDDMFDHHASTIPLFFRGVTHLELGDPWALSCWTSDIAQLPSLTHLALLYIEPSIESAIEAHIVDLQTILASSILRVLILLSRAYFDEDGKRRNFYVEDQITDGRLVMMPLTDAPKRWADEYRTREPTMWSRAESAVRH</sequence>
<gene>
    <name evidence="1" type="ORF">BJ138DRAFT_1122783</name>
</gene>
<reference evidence="1" key="1">
    <citation type="journal article" date="2021" name="New Phytol.">
        <title>Evolutionary innovations through gain and loss of genes in the ectomycorrhizal Boletales.</title>
        <authorList>
            <person name="Wu G."/>
            <person name="Miyauchi S."/>
            <person name="Morin E."/>
            <person name="Kuo A."/>
            <person name="Drula E."/>
            <person name="Varga T."/>
            <person name="Kohler A."/>
            <person name="Feng B."/>
            <person name="Cao Y."/>
            <person name="Lipzen A."/>
            <person name="Daum C."/>
            <person name="Hundley H."/>
            <person name="Pangilinan J."/>
            <person name="Johnson J."/>
            <person name="Barry K."/>
            <person name="LaButti K."/>
            <person name="Ng V."/>
            <person name="Ahrendt S."/>
            <person name="Min B."/>
            <person name="Choi I.G."/>
            <person name="Park H."/>
            <person name="Plett J.M."/>
            <person name="Magnuson J."/>
            <person name="Spatafora J.W."/>
            <person name="Nagy L.G."/>
            <person name="Henrissat B."/>
            <person name="Grigoriev I.V."/>
            <person name="Yang Z.L."/>
            <person name="Xu J."/>
            <person name="Martin F.M."/>
        </authorList>
    </citation>
    <scope>NUCLEOTIDE SEQUENCE</scope>
    <source>
        <strain evidence="1">ATCC 28755</strain>
    </source>
</reference>
<comment type="caution">
    <text evidence="1">The sequence shown here is derived from an EMBL/GenBank/DDBJ whole genome shotgun (WGS) entry which is preliminary data.</text>
</comment>
<dbReference type="Proteomes" id="UP000790377">
    <property type="component" value="Unassembled WGS sequence"/>
</dbReference>
<accession>A0ACB8APK0</accession>
<dbReference type="EMBL" id="MU267602">
    <property type="protein sequence ID" value="KAH7915266.1"/>
    <property type="molecule type" value="Genomic_DNA"/>
</dbReference>
<proteinExistence type="predicted"/>
<evidence type="ECO:0000313" key="2">
    <source>
        <dbReference type="Proteomes" id="UP000790377"/>
    </source>
</evidence>
<organism evidence="1 2">
    <name type="scientific">Hygrophoropsis aurantiaca</name>
    <dbReference type="NCBI Taxonomy" id="72124"/>
    <lineage>
        <taxon>Eukaryota</taxon>
        <taxon>Fungi</taxon>
        <taxon>Dikarya</taxon>
        <taxon>Basidiomycota</taxon>
        <taxon>Agaricomycotina</taxon>
        <taxon>Agaricomycetes</taxon>
        <taxon>Agaricomycetidae</taxon>
        <taxon>Boletales</taxon>
        <taxon>Coniophorineae</taxon>
        <taxon>Hygrophoropsidaceae</taxon>
        <taxon>Hygrophoropsis</taxon>
    </lineage>
</organism>
<keyword evidence="2" id="KW-1185">Reference proteome</keyword>
<evidence type="ECO:0000313" key="1">
    <source>
        <dbReference type="EMBL" id="KAH7915266.1"/>
    </source>
</evidence>
<protein>
    <submittedName>
        <fullName evidence="1">Uncharacterized protein</fullName>
    </submittedName>
</protein>
<name>A0ACB8APK0_9AGAM</name>